<keyword evidence="1" id="KW-1133">Transmembrane helix</keyword>
<name>A0A1I7WAW1_HETBA</name>
<keyword evidence="1" id="KW-0812">Transmembrane</keyword>
<sequence length="222" mass="25064">MQDISILLPSSYSNRFHLLVLGGTLTPLSGTARFFVTVNRKYCTQDRPRLLLLLFPALVLSYSFLINGLFRCDLSTLLRRFIAIARLSGSGGWCSFHVAIFPELDSVSELLPNAFVGSSGPWNSFIPDESIVQKRSHVSRSIDVGYYNGLFVLQTGDYVSQLARDQSYTICAPLELHNVHSWSYPRRIRFRCFASAKSMLCSIMKWRSSVLRVALSRGDVRI</sequence>
<accession>A0A1I7WAW1</accession>
<keyword evidence="1" id="KW-0472">Membrane</keyword>
<keyword evidence="2" id="KW-1185">Reference proteome</keyword>
<protein>
    <submittedName>
        <fullName evidence="3">Exostosin domain-containing protein</fullName>
    </submittedName>
</protein>
<evidence type="ECO:0000313" key="2">
    <source>
        <dbReference type="Proteomes" id="UP000095283"/>
    </source>
</evidence>
<evidence type="ECO:0000256" key="1">
    <source>
        <dbReference type="SAM" id="Phobius"/>
    </source>
</evidence>
<proteinExistence type="predicted"/>
<dbReference type="Proteomes" id="UP000095283">
    <property type="component" value="Unplaced"/>
</dbReference>
<dbReference type="WBParaSite" id="Hba_01838">
    <property type="protein sequence ID" value="Hba_01838"/>
    <property type="gene ID" value="Hba_01838"/>
</dbReference>
<dbReference type="AlphaFoldDB" id="A0A1I7WAW1"/>
<feature type="transmembrane region" description="Helical" evidence="1">
    <location>
        <begin position="50"/>
        <end position="70"/>
    </location>
</feature>
<reference evidence="3" key="1">
    <citation type="submission" date="2016-11" db="UniProtKB">
        <authorList>
            <consortium name="WormBaseParasite"/>
        </authorList>
    </citation>
    <scope>IDENTIFICATION</scope>
</reference>
<evidence type="ECO:0000313" key="3">
    <source>
        <dbReference type="WBParaSite" id="Hba_01838"/>
    </source>
</evidence>
<feature type="transmembrane region" description="Helical" evidence="1">
    <location>
        <begin position="16"/>
        <end position="38"/>
    </location>
</feature>
<organism evidence="2 3">
    <name type="scientific">Heterorhabditis bacteriophora</name>
    <name type="common">Entomopathogenic nematode worm</name>
    <dbReference type="NCBI Taxonomy" id="37862"/>
    <lineage>
        <taxon>Eukaryota</taxon>
        <taxon>Metazoa</taxon>
        <taxon>Ecdysozoa</taxon>
        <taxon>Nematoda</taxon>
        <taxon>Chromadorea</taxon>
        <taxon>Rhabditida</taxon>
        <taxon>Rhabditina</taxon>
        <taxon>Rhabditomorpha</taxon>
        <taxon>Strongyloidea</taxon>
        <taxon>Heterorhabditidae</taxon>
        <taxon>Heterorhabditis</taxon>
    </lineage>
</organism>